<reference evidence="1" key="2">
    <citation type="journal article" date="2015" name="Data Brief">
        <title>Shoot transcriptome of the giant reed, Arundo donax.</title>
        <authorList>
            <person name="Barrero R.A."/>
            <person name="Guerrero F.D."/>
            <person name="Moolhuijzen P."/>
            <person name="Goolsby J.A."/>
            <person name="Tidwell J."/>
            <person name="Bellgard S.E."/>
            <person name="Bellgard M.I."/>
        </authorList>
    </citation>
    <scope>NUCLEOTIDE SEQUENCE</scope>
    <source>
        <tissue evidence="1">Shoot tissue taken approximately 20 cm above the soil surface</tissue>
    </source>
</reference>
<name>A0A0A8YK20_ARUDO</name>
<organism evidence="1">
    <name type="scientific">Arundo donax</name>
    <name type="common">Giant reed</name>
    <name type="synonym">Donax arundinaceus</name>
    <dbReference type="NCBI Taxonomy" id="35708"/>
    <lineage>
        <taxon>Eukaryota</taxon>
        <taxon>Viridiplantae</taxon>
        <taxon>Streptophyta</taxon>
        <taxon>Embryophyta</taxon>
        <taxon>Tracheophyta</taxon>
        <taxon>Spermatophyta</taxon>
        <taxon>Magnoliopsida</taxon>
        <taxon>Liliopsida</taxon>
        <taxon>Poales</taxon>
        <taxon>Poaceae</taxon>
        <taxon>PACMAD clade</taxon>
        <taxon>Arundinoideae</taxon>
        <taxon>Arundineae</taxon>
        <taxon>Arundo</taxon>
    </lineage>
</organism>
<proteinExistence type="predicted"/>
<dbReference type="AlphaFoldDB" id="A0A0A8YK20"/>
<dbReference type="EMBL" id="GBRH01272295">
    <property type="protein sequence ID" value="JAD25600.1"/>
    <property type="molecule type" value="Transcribed_RNA"/>
</dbReference>
<evidence type="ECO:0000313" key="1">
    <source>
        <dbReference type="EMBL" id="JAD25600.1"/>
    </source>
</evidence>
<accession>A0A0A8YK20</accession>
<reference evidence="1" key="1">
    <citation type="submission" date="2014-09" db="EMBL/GenBank/DDBJ databases">
        <authorList>
            <person name="Magalhaes I.L.F."/>
            <person name="Oliveira U."/>
            <person name="Santos F.R."/>
            <person name="Vidigal T.H.D.A."/>
            <person name="Brescovit A.D."/>
            <person name="Santos A.J."/>
        </authorList>
    </citation>
    <scope>NUCLEOTIDE SEQUENCE</scope>
    <source>
        <tissue evidence="1">Shoot tissue taken approximately 20 cm above the soil surface</tissue>
    </source>
</reference>
<protein>
    <submittedName>
        <fullName evidence="1">Uncharacterized protein</fullName>
    </submittedName>
</protein>
<sequence>MFCNQRNFLFYLARHLYLNMHIPIQLAMQSNEIDMSNHNFSQQNKLLR</sequence>